<dbReference type="Gene3D" id="2.60.120.10">
    <property type="entry name" value="Jelly Rolls"/>
    <property type="match status" value="1"/>
</dbReference>
<dbReference type="PROSITE" id="PS51063">
    <property type="entry name" value="HTH_CRP_2"/>
    <property type="match status" value="1"/>
</dbReference>
<feature type="domain" description="HTH crp-type" evidence="5">
    <location>
        <begin position="153"/>
        <end position="222"/>
    </location>
</feature>
<dbReference type="GO" id="GO:0003700">
    <property type="term" value="F:DNA-binding transcription factor activity"/>
    <property type="evidence" value="ECO:0007669"/>
    <property type="project" value="TreeGrafter"/>
</dbReference>
<dbReference type="Gene3D" id="1.10.10.10">
    <property type="entry name" value="Winged helix-like DNA-binding domain superfamily/Winged helix DNA-binding domain"/>
    <property type="match status" value="1"/>
</dbReference>
<dbReference type="InterPro" id="IPR036388">
    <property type="entry name" value="WH-like_DNA-bd_sf"/>
</dbReference>
<evidence type="ECO:0000313" key="6">
    <source>
        <dbReference type="EMBL" id="QGY43281.1"/>
    </source>
</evidence>
<dbReference type="RefSeq" id="WP_158864257.1">
    <property type="nucleotide sequence ID" value="NZ_CP046401.1"/>
</dbReference>
<reference evidence="6 7" key="1">
    <citation type="submission" date="2019-11" db="EMBL/GenBank/DDBJ databases">
        <authorList>
            <person name="Zheng R.K."/>
            <person name="Sun C.M."/>
        </authorList>
    </citation>
    <scope>NUCLEOTIDE SEQUENCE [LARGE SCALE GENOMIC DNA]</scope>
    <source>
        <strain evidence="6 7">WC007</strain>
    </source>
</reference>
<dbReference type="GO" id="GO:0003677">
    <property type="term" value="F:DNA binding"/>
    <property type="evidence" value="ECO:0007669"/>
    <property type="project" value="UniProtKB-KW"/>
</dbReference>
<dbReference type="Pfam" id="PF13545">
    <property type="entry name" value="HTH_Crp_2"/>
    <property type="match status" value="1"/>
</dbReference>
<dbReference type="InterPro" id="IPR050397">
    <property type="entry name" value="Env_Response_Regulators"/>
</dbReference>
<keyword evidence="1" id="KW-0805">Transcription regulation</keyword>
<dbReference type="PROSITE" id="PS50042">
    <property type="entry name" value="CNMP_BINDING_3"/>
    <property type="match status" value="1"/>
</dbReference>
<dbReference type="CDD" id="cd00038">
    <property type="entry name" value="CAP_ED"/>
    <property type="match status" value="1"/>
</dbReference>
<dbReference type="InterPro" id="IPR018490">
    <property type="entry name" value="cNMP-bd_dom_sf"/>
</dbReference>
<evidence type="ECO:0000256" key="3">
    <source>
        <dbReference type="ARBA" id="ARBA00023163"/>
    </source>
</evidence>
<dbReference type="AlphaFoldDB" id="A0A6I6JLR2"/>
<dbReference type="InterPro" id="IPR014710">
    <property type="entry name" value="RmlC-like_jellyroll"/>
</dbReference>
<dbReference type="InterPro" id="IPR000595">
    <property type="entry name" value="cNMP-bd_dom"/>
</dbReference>
<dbReference type="GO" id="GO:0005829">
    <property type="term" value="C:cytosol"/>
    <property type="evidence" value="ECO:0007669"/>
    <property type="project" value="TreeGrafter"/>
</dbReference>
<evidence type="ECO:0000259" key="4">
    <source>
        <dbReference type="PROSITE" id="PS50042"/>
    </source>
</evidence>
<dbReference type="PRINTS" id="PR00034">
    <property type="entry name" value="HTHCRP"/>
</dbReference>
<gene>
    <name evidence="6" type="ORF">GM418_06285</name>
</gene>
<keyword evidence="2" id="KW-0238">DNA-binding</keyword>
<dbReference type="InterPro" id="IPR036390">
    <property type="entry name" value="WH_DNA-bd_sf"/>
</dbReference>
<dbReference type="CDD" id="cd00092">
    <property type="entry name" value="HTH_CRP"/>
    <property type="match status" value="1"/>
</dbReference>
<name>A0A6I6JLR2_9BACT</name>
<dbReference type="SUPFAM" id="SSF51206">
    <property type="entry name" value="cAMP-binding domain-like"/>
    <property type="match status" value="1"/>
</dbReference>
<sequence>MMKGSVKCSCEQCQLKTLFFSHVTVNELTDICEIKEEKTYSKGELIIKEGDRIDEFLYMKEGLVKLSKNSPHEKEQILSFSKPFDFVSLLSIFSADYYRYSVTAVEDSVVCLLDLNVVKNHAQQNAMFTMDLMTRISEATDKIIIENLEIRRKNLKGRVAHVLLYFSNYIYERDEFELPVSRREIAEYIGMTTENVIRSLSEFRKDKIIKIFGKDILIADKKRLKNISEFG</sequence>
<dbReference type="Pfam" id="PF00027">
    <property type="entry name" value="cNMP_binding"/>
    <property type="match status" value="1"/>
</dbReference>
<evidence type="ECO:0000259" key="5">
    <source>
        <dbReference type="PROSITE" id="PS51063"/>
    </source>
</evidence>
<keyword evidence="7" id="KW-1185">Reference proteome</keyword>
<organism evidence="6 7">
    <name type="scientific">Maribellus comscasis</name>
    <dbReference type="NCBI Taxonomy" id="2681766"/>
    <lineage>
        <taxon>Bacteria</taxon>
        <taxon>Pseudomonadati</taxon>
        <taxon>Bacteroidota</taxon>
        <taxon>Bacteroidia</taxon>
        <taxon>Marinilabiliales</taxon>
        <taxon>Prolixibacteraceae</taxon>
        <taxon>Maribellus</taxon>
    </lineage>
</organism>
<protein>
    <submittedName>
        <fullName evidence="6">Helix-turn-helix domain-containing protein</fullName>
    </submittedName>
</protein>
<dbReference type="SUPFAM" id="SSF46785">
    <property type="entry name" value="Winged helix' DNA-binding domain"/>
    <property type="match status" value="1"/>
</dbReference>
<proteinExistence type="predicted"/>
<dbReference type="PANTHER" id="PTHR24567:SF28">
    <property type="entry name" value="LISTERIOLYSIN REGULATORY PROTEIN"/>
    <property type="match status" value="1"/>
</dbReference>
<dbReference type="KEGG" id="mcos:GM418_06285"/>
<dbReference type="SMART" id="SM00419">
    <property type="entry name" value="HTH_CRP"/>
    <property type="match status" value="1"/>
</dbReference>
<feature type="domain" description="Cyclic nucleotide-binding" evidence="4">
    <location>
        <begin position="19"/>
        <end position="114"/>
    </location>
</feature>
<evidence type="ECO:0000256" key="1">
    <source>
        <dbReference type="ARBA" id="ARBA00023015"/>
    </source>
</evidence>
<evidence type="ECO:0000313" key="7">
    <source>
        <dbReference type="Proteomes" id="UP000428260"/>
    </source>
</evidence>
<dbReference type="SMART" id="SM00100">
    <property type="entry name" value="cNMP"/>
    <property type="match status" value="1"/>
</dbReference>
<dbReference type="PANTHER" id="PTHR24567">
    <property type="entry name" value="CRP FAMILY TRANSCRIPTIONAL REGULATORY PROTEIN"/>
    <property type="match status" value="1"/>
</dbReference>
<accession>A0A6I6JLR2</accession>
<dbReference type="EMBL" id="CP046401">
    <property type="protein sequence ID" value="QGY43281.1"/>
    <property type="molecule type" value="Genomic_DNA"/>
</dbReference>
<dbReference type="InterPro" id="IPR012318">
    <property type="entry name" value="HTH_CRP"/>
</dbReference>
<keyword evidence="3" id="KW-0804">Transcription</keyword>
<dbReference type="Proteomes" id="UP000428260">
    <property type="component" value="Chromosome"/>
</dbReference>
<evidence type="ECO:0000256" key="2">
    <source>
        <dbReference type="ARBA" id="ARBA00023125"/>
    </source>
</evidence>